<keyword evidence="3" id="KW-0217">Developmental protein</keyword>
<feature type="domain" description="Homeobox" evidence="10">
    <location>
        <begin position="22"/>
        <end position="82"/>
    </location>
</feature>
<keyword evidence="6 7" id="KW-0539">Nucleus</keyword>
<reference evidence="11" key="3">
    <citation type="submission" date="2025-09" db="UniProtKB">
        <authorList>
            <consortium name="Ensembl"/>
        </authorList>
    </citation>
    <scope>IDENTIFICATION</scope>
</reference>
<dbReference type="GO" id="GO:0000977">
    <property type="term" value="F:RNA polymerase II transcription regulatory region sequence-specific DNA binding"/>
    <property type="evidence" value="ECO:0007669"/>
    <property type="project" value="TreeGrafter"/>
</dbReference>
<evidence type="ECO:0000256" key="1">
    <source>
        <dbReference type="ARBA" id="ARBA00004123"/>
    </source>
</evidence>
<dbReference type="InterPro" id="IPR009057">
    <property type="entry name" value="Homeodomain-like_sf"/>
</dbReference>
<dbReference type="FunFam" id="1.10.10.60:FF:000312">
    <property type="entry name" value="Mix-type homeobox gene 1"/>
    <property type="match status" value="1"/>
</dbReference>
<organism evidence="11 12">
    <name type="scientific">Sphaeramia orbicularis</name>
    <name type="common">orbiculate cardinalfish</name>
    <dbReference type="NCBI Taxonomy" id="375764"/>
    <lineage>
        <taxon>Eukaryota</taxon>
        <taxon>Metazoa</taxon>
        <taxon>Chordata</taxon>
        <taxon>Craniata</taxon>
        <taxon>Vertebrata</taxon>
        <taxon>Euteleostomi</taxon>
        <taxon>Actinopterygii</taxon>
        <taxon>Neopterygii</taxon>
        <taxon>Teleostei</taxon>
        <taxon>Neoteleostei</taxon>
        <taxon>Acanthomorphata</taxon>
        <taxon>Gobiaria</taxon>
        <taxon>Kurtiformes</taxon>
        <taxon>Apogonoidei</taxon>
        <taxon>Apogonidae</taxon>
        <taxon>Apogoninae</taxon>
        <taxon>Sphaeramia</taxon>
    </lineage>
</organism>
<evidence type="ECO:0000256" key="3">
    <source>
        <dbReference type="ARBA" id="ARBA00022473"/>
    </source>
</evidence>
<dbReference type="Gene3D" id="1.10.10.60">
    <property type="entry name" value="Homeodomain-like"/>
    <property type="match status" value="1"/>
</dbReference>
<dbReference type="Pfam" id="PF00046">
    <property type="entry name" value="Homeodomain"/>
    <property type="match status" value="1"/>
</dbReference>
<protein>
    <submittedName>
        <fullName evidence="11">Paired box protein Pax-6-like</fullName>
    </submittedName>
</protein>
<keyword evidence="4 7" id="KW-0238">DNA-binding</keyword>
<comment type="subcellular location">
    <subcellularLocation>
        <location evidence="1 7 8">Nucleus</location>
    </subcellularLocation>
</comment>
<keyword evidence="5 7" id="KW-0371">Homeobox</keyword>
<accession>A0A672ZUE9</accession>
<evidence type="ECO:0000256" key="6">
    <source>
        <dbReference type="ARBA" id="ARBA00023242"/>
    </source>
</evidence>
<comment type="similarity">
    <text evidence="2">Belongs to the paired homeobox family.</text>
</comment>
<feature type="DNA-binding region" description="Homeobox" evidence="7">
    <location>
        <begin position="24"/>
        <end position="83"/>
    </location>
</feature>
<dbReference type="GO" id="GO:0000981">
    <property type="term" value="F:DNA-binding transcription factor activity, RNA polymerase II-specific"/>
    <property type="evidence" value="ECO:0007669"/>
    <property type="project" value="TreeGrafter"/>
</dbReference>
<dbReference type="PANTHER" id="PTHR46123">
    <property type="entry name" value="MIX-TYPE HOMEOBOX GENE 1-RELATED"/>
    <property type="match status" value="1"/>
</dbReference>
<feature type="region of interest" description="Disordered" evidence="9">
    <location>
        <begin position="217"/>
        <end position="238"/>
    </location>
</feature>
<dbReference type="SMART" id="SM00389">
    <property type="entry name" value="HOX"/>
    <property type="match status" value="1"/>
</dbReference>
<dbReference type="InParanoid" id="A0A672ZUE9"/>
<feature type="region of interest" description="Disordered" evidence="9">
    <location>
        <begin position="1"/>
        <end position="33"/>
    </location>
</feature>
<feature type="compositionally biased region" description="Low complexity" evidence="9">
    <location>
        <begin position="7"/>
        <end position="22"/>
    </location>
</feature>
<evidence type="ECO:0000256" key="9">
    <source>
        <dbReference type="SAM" id="MobiDB-lite"/>
    </source>
</evidence>
<evidence type="ECO:0000256" key="2">
    <source>
        <dbReference type="ARBA" id="ARBA00005733"/>
    </source>
</evidence>
<dbReference type="CDD" id="cd00086">
    <property type="entry name" value="homeodomain"/>
    <property type="match status" value="1"/>
</dbReference>
<dbReference type="AlphaFoldDB" id="A0A672ZUE9"/>
<sequence>PADDSRPVAPSAPSAPSSSSRSASRRKRTSFSKEHVELLRATFETDPYPGISLRENLSQTTGLPESRIQVWFQNRRARTLKCKGAKKALWQTDGPGLQEALHPQHVANRAMQTSSSPRLPQGCPPPYPPQVKEEMDESCFFDPCPPAYPTPEQHYGSVFGLQQGRPMRGGSSPTFRGYWSSSVPPQWCQSPMDMRTYSSSSSSSSSQAFMYPGSTDLRTSMPCSTSHPSSTPDTPDSGYWDIHVDKSPLVDAQYSQLEDSWSGHPALLQHTSLPELSLQEILGELDEDWLGGEGLDPGVVKPGFC</sequence>
<reference evidence="11" key="1">
    <citation type="submission" date="2019-06" db="EMBL/GenBank/DDBJ databases">
        <authorList>
            <consortium name="Wellcome Sanger Institute Data Sharing"/>
        </authorList>
    </citation>
    <scope>NUCLEOTIDE SEQUENCE [LARGE SCALE GENOMIC DNA]</scope>
</reference>
<dbReference type="Ensembl" id="ENSSORT00005021427.1">
    <property type="protein sequence ID" value="ENSSORP00005020801.1"/>
    <property type="gene ID" value="ENSSORG00005010158.1"/>
</dbReference>
<dbReference type="InterPro" id="IPR051306">
    <property type="entry name" value="Homeobox_regulator"/>
</dbReference>
<dbReference type="SUPFAM" id="SSF46689">
    <property type="entry name" value="Homeodomain-like"/>
    <property type="match status" value="1"/>
</dbReference>
<dbReference type="PANTHER" id="PTHR46123:SF4">
    <property type="entry name" value="MIX-TYPE HOMEOBOX GENE 1-RELATED"/>
    <property type="match status" value="1"/>
</dbReference>
<name>A0A672ZUE9_9TELE</name>
<feature type="compositionally biased region" description="Low complexity" evidence="9">
    <location>
        <begin position="219"/>
        <end position="237"/>
    </location>
</feature>
<proteinExistence type="inferred from homology"/>
<evidence type="ECO:0000256" key="7">
    <source>
        <dbReference type="PROSITE-ProRule" id="PRU00108"/>
    </source>
</evidence>
<evidence type="ECO:0000313" key="12">
    <source>
        <dbReference type="Proteomes" id="UP000472271"/>
    </source>
</evidence>
<evidence type="ECO:0000256" key="8">
    <source>
        <dbReference type="RuleBase" id="RU000682"/>
    </source>
</evidence>
<keyword evidence="12" id="KW-1185">Reference proteome</keyword>
<gene>
    <name evidence="11" type="primary">LOC115434574</name>
</gene>
<evidence type="ECO:0000313" key="11">
    <source>
        <dbReference type="Ensembl" id="ENSSORP00005020801.1"/>
    </source>
</evidence>
<evidence type="ECO:0000256" key="4">
    <source>
        <dbReference type="ARBA" id="ARBA00023125"/>
    </source>
</evidence>
<dbReference type="Proteomes" id="UP000472271">
    <property type="component" value="Chromosome 15"/>
</dbReference>
<dbReference type="GO" id="GO:0005634">
    <property type="term" value="C:nucleus"/>
    <property type="evidence" value="ECO:0007669"/>
    <property type="project" value="UniProtKB-SubCell"/>
</dbReference>
<evidence type="ECO:0000256" key="5">
    <source>
        <dbReference type="ARBA" id="ARBA00023155"/>
    </source>
</evidence>
<reference evidence="11" key="2">
    <citation type="submission" date="2025-08" db="UniProtKB">
        <authorList>
            <consortium name="Ensembl"/>
        </authorList>
    </citation>
    <scope>IDENTIFICATION</scope>
</reference>
<evidence type="ECO:0000259" key="10">
    <source>
        <dbReference type="PROSITE" id="PS50071"/>
    </source>
</evidence>
<dbReference type="PROSITE" id="PS50071">
    <property type="entry name" value="HOMEOBOX_2"/>
    <property type="match status" value="1"/>
</dbReference>
<dbReference type="FunCoup" id="A0A672ZUE9">
    <property type="interactions" value="1"/>
</dbReference>
<dbReference type="InterPro" id="IPR001356">
    <property type="entry name" value="HD"/>
</dbReference>